<dbReference type="InterPro" id="IPR025058">
    <property type="entry name" value="DUF3995"/>
</dbReference>
<evidence type="ECO:0008006" key="4">
    <source>
        <dbReference type="Google" id="ProtNLM"/>
    </source>
</evidence>
<keyword evidence="1" id="KW-1133">Transmembrane helix</keyword>
<feature type="transmembrane region" description="Helical" evidence="1">
    <location>
        <begin position="6"/>
        <end position="27"/>
    </location>
</feature>
<dbReference type="AlphaFoldDB" id="A0A927R7R9"/>
<accession>A0A927R7R9</accession>
<feature type="transmembrane region" description="Helical" evidence="1">
    <location>
        <begin position="54"/>
        <end position="73"/>
    </location>
</feature>
<reference evidence="2" key="1">
    <citation type="submission" date="2020-10" db="EMBL/GenBank/DDBJ databases">
        <title>Sequencing the genomes of 1000 actinobacteria strains.</title>
        <authorList>
            <person name="Klenk H.-P."/>
        </authorList>
    </citation>
    <scope>NUCLEOTIDE SEQUENCE</scope>
    <source>
        <strain evidence="2">DSM 45354</strain>
    </source>
</reference>
<evidence type="ECO:0000256" key="1">
    <source>
        <dbReference type="SAM" id="Phobius"/>
    </source>
</evidence>
<dbReference type="RefSeq" id="WP_192749053.1">
    <property type="nucleotide sequence ID" value="NZ_BAABJL010000126.1"/>
</dbReference>
<evidence type="ECO:0000313" key="2">
    <source>
        <dbReference type="EMBL" id="MBE1604534.1"/>
    </source>
</evidence>
<gene>
    <name evidence="2" type="ORF">HEB94_001382</name>
</gene>
<keyword evidence="3" id="KW-1185">Reference proteome</keyword>
<dbReference type="EMBL" id="JADBEM010000001">
    <property type="protein sequence ID" value="MBE1604534.1"/>
    <property type="molecule type" value="Genomic_DNA"/>
</dbReference>
<keyword evidence="1" id="KW-0472">Membrane</keyword>
<name>A0A927R7R9_9ACTN</name>
<organism evidence="2 3">
    <name type="scientific">Actinopolymorpha pittospori</name>
    <dbReference type="NCBI Taxonomy" id="648752"/>
    <lineage>
        <taxon>Bacteria</taxon>
        <taxon>Bacillati</taxon>
        <taxon>Actinomycetota</taxon>
        <taxon>Actinomycetes</taxon>
        <taxon>Propionibacteriales</taxon>
        <taxon>Actinopolymorphaceae</taxon>
        <taxon>Actinopolymorpha</taxon>
    </lineage>
</organism>
<evidence type="ECO:0000313" key="3">
    <source>
        <dbReference type="Proteomes" id="UP000638648"/>
    </source>
</evidence>
<keyword evidence="1" id="KW-0812">Transmembrane</keyword>
<comment type="caution">
    <text evidence="2">The sequence shown here is derived from an EMBL/GenBank/DDBJ whole genome shotgun (WGS) entry which is preliminary data.</text>
</comment>
<dbReference type="Proteomes" id="UP000638648">
    <property type="component" value="Unassembled WGS sequence"/>
</dbReference>
<proteinExistence type="predicted"/>
<feature type="transmembrane region" description="Helical" evidence="1">
    <location>
        <begin position="93"/>
        <end position="115"/>
    </location>
</feature>
<protein>
    <recommendedName>
        <fullName evidence="4">DUF3995 domain-containing protein</fullName>
    </recommendedName>
</protein>
<dbReference type="Pfam" id="PF13160">
    <property type="entry name" value="DUF3995"/>
    <property type="match status" value="1"/>
</dbReference>
<feature type="transmembrane region" description="Helical" evidence="1">
    <location>
        <begin position="127"/>
        <end position="146"/>
    </location>
</feature>
<sequence>MKSYEVAAIVVAAVLGLDALVHVYWLTGRTWPARDVRALSRVVLNAEVPFTPRVLLPLIVVLVGGAGLVLARADLLGGWLPGWLPGWVPTVGTLAVAAGAFVRGGAGIVWAAGIGASRDTAFYRLNLIAYTPVCLALGGAATVVLASG</sequence>